<evidence type="ECO:0000256" key="4">
    <source>
        <dbReference type="ARBA" id="ARBA00017144"/>
    </source>
</evidence>
<keyword evidence="5" id="KW-0808">Transferase</keyword>
<dbReference type="GO" id="GO:0005829">
    <property type="term" value="C:cytosol"/>
    <property type="evidence" value="ECO:0007669"/>
    <property type="project" value="TreeGrafter"/>
</dbReference>
<keyword evidence="12" id="KW-1185">Reference proteome</keyword>
<dbReference type="InterPro" id="IPR027417">
    <property type="entry name" value="P-loop_NTPase"/>
</dbReference>
<dbReference type="AlphaFoldDB" id="A0A6G1G343"/>
<evidence type="ECO:0000256" key="9">
    <source>
        <dbReference type="ARBA" id="ARBA00022840"/>
    </source>
</evidence>
<protein>
    <recommendedName>
        <fullName evidence="4">Thymidylate kinase</fullName>
        <ecNumber evidence="3">2.7.4.9</ecNumber>
    </recommendedName>
</protein>
<dbReference type="GO" id="GO:0006235">
    <property type="term" value="P:dTTP biosynthetic process"/>
    <property type="evidence" value="ECO:0007669"/>
    <property type="project" value="TreeGrafter"/>
</dbReference>
<dbReference type="InterPro" id="IPR039430">
    <property type="entry name" value="Thymidylate_kin-like_dom"/>
</dbReference>
<reference evidence="13" key="2">
    <citation type="submission" date="2020-04" db="EMBL/GenBank/DDBJ databases">
        <authorList>
            <consortium name="NCBI Genome Project"/>
        </authorList>
    </citation>
    <scope>NUCLEOTIDE SEQUENCE</scope>
    <source>
        <strain evidence="13">CBS 781.70</strain>
    </source>
</reference>
<keyword evidence="7" id="KW-0547">Nucleotide-binding</keyword>
<dbReference type="InterPro" id="IPR018095">
    <property type="entry name" value="Thymidylate_kin_CS"/>
</dbReference>
<evidence type="ECO:0000313" key="12">
    <source>
        <dbReference type="Proteomes" id="UP000504638"/>
    </source>
</evidence>
<keyword evidence="6" id="KW-0545">Nucleotide biosynthesis</keyword>
<dbReference type="RefSeq" id="XP_033533967.1">
    <property type="nucleotide sequence ID" value="XM_033677086.1"/>
</dbReference>
<dbReference type="Gene3D" id="3.40.50.300">
    <property type="entry name" value="P-loop containing nucleotide triphosphate hydrolases"/>
    <property type="match status" value="1"/>
</dbReference>
<dbReference type="PROSITE" id="PS01331">
    <property type="entry name" value="THYMIDYLATE_KINASE"/>
    <property type="match status" value="1"/>
</dbReference>
<dbReference type="Pfam" id="PF02223">
    <property type="entry name" value="Thymidylate_kin"/>
    <property type="match status" value="1"/>
</dbReference>
<dbReference type="FunFam" id="3.40.50.300:FF:000679">
    <property type="entry name" value="Thymidylate kinase"/>
    <property type="match status" value="1"/>
</dbReference>
<feature type="non-terminal residue" evidence="11">
    <location>
        <position position="183"/>
    </location>
</feature>
<evidence type="ECO:0000313" key="13">
    <source>
        <dbReference type="RefSeq" id="XP_033533967.1"/>
    </source>
</evidence>
<evidence type="ECO:0000256" key="2">
    <source>
        <dbReference type="ARBA" id="ARBA00009776"/>
    </source>
</evidence>
<comment type="pathway">
    <text evidence="1">Pyrimidine metabolism; dTTP biosynthesis.</text>
</comment>
<keyword evidence="11 13" id="KW-0378">Hydrolase</keyword>
<comment type="similarity">
    <text evidence="2">Belongs to the thymidylate kinase family.</text>
</comment>
<reference evidence="11 13" key="1">
    <citation type="submission" date="2020-01" db="EMBL/GenBank/DDBJ databases">
        <authorList>
            <consortium name="DOE Joint Genome Institute"/>
            <person name="Haridas S."/>
            <person name="Albert R."/>
            <person name="Binder M."/>
            <person name="Bloem J."/>
            <person name="Labutti K."/>
            <person name="Salamov A."/>
            <person name="Andreopoulos B."/>
            <person name="Baker S.E."/>
            <person name="Barry K."/>
            <person name="Bills G."/>
            <person name="Bluhm B.H."/>
            <person name="Cannon C."/>
            <person name="Castanera R."/>
            <person name="Culley D.E."/>
            <person name="Daum C."/>
            <person name="Ezra D."/>
            <person name="Gonzalez J.B."/>
            <person name="Henrissat B."/>
            <person name="Kuo A."/>
            <person name="Liang C."/>
            <person name="Lipzen A."/>
            <person name="Lutzoni F."/>
            <person name="Magnuson J."/>
            <person name="Mondo S."/>
            <person name="Nolan M."/>
            <person name="Ohm R."/>
            <person name="Pangilinan J."/>
            <person name="Park H.-J."/>
            <person name="Ramirez L."/>
            <person name="Alfaro M."/>
            <person name="Sun H."/>
            <person name="Tritt A."/>
            <person name="Yoshinaga Y."/>
            <person name="Zwiers L.-H."/>
            <person name="Turgeon B.G."/>
            <person name="Goodwin S.B."/>
            <person name="Spatafora J.W."/>
            <person name="Crous P.W."/>
            <person name="Grigoriev I.V."/>
        </authorList>
    </citation>
    <scope>NUCLEOTIDE SEQUENCE</scope>
    <source>
        <strain evidence="11 13">CBS 781.70</strain>
    </source>
</reference>
<dbReference type="GO" id="GO:0005634">
    <property type="term" value="C:nucleus"/>
    <property type="evidence" value="ECO:0007669"/>
    <property type="project" value="TreeGrafter"/>
</dbReference>
<evidence type="ECO:0000313" key="11">
    <source>
        <dbReference type="EMBL" id="KAF1812336.1"/>
    </source>
</evidence>
<gene>
    <name evidence="11 13" type="ORF">P152DRAFT_417447</name>
</gene>
<evidence type="ECO:0000259" key="10">
    <source>
        <dbReference type="Pfam" id="PF02223"/>
    </source>
</evidence>
<evidence type="ECO:0000256" key="5">
    <source>
        <dbReference type="ARBA" id="ARBA00022679"/>
    </source>
</evidence>
<dbReference type="PANTHER" id="PTHR10344:SF1">
    <property type="entry name" value="THYMIDYLATE KINASE"/>
    <property type="match status" value="1"/>
</dbReference>
<keyword evidence="9" id="KW-0067">ATP-binding</keyword>
<dbReference type="GO" id="GO:0006227">
    <property type="term" value="P:dUDP biosynthetic process"/>
    <property type="evidence" value="ECO:0007669"/>
    <property type="project" value="TreeGrafter"/>
</dbReference>
<evidence type="ECO:0000256" key="3">
    <source>
        <dbReference type="ARBA" id="ARBA00012980"/>
    </source>
</evidence>
<dbReference type="GeneID" id="54417656"/>
<evidence type="ECO:0000256" key="8">
    <source>
        <dbReference type="ARBA" id="ARBA00022777"/>
    </source>
</evidence>
<proteinExistence type="inferred from homology"/>
<accession>A0A6G1G343</accession>
<organism evidence="11">
    <name type="scientific">Eremomyces bilateralis CBS 781.70</name>
    <dbReference type="NCBI Taxonomy" id="1392243"/>
    <lineage>
        <taxon>Eukaryota</taxon>
        <taxon>Fungi</taxon>
        <taxon>Dikarya</taxon>
        <taxon>Ascomycota</taxon>
        <taxon>Pezizomycotina</taxon>
        <taxon>Dothideomycetes</taxon>
        <taxon>Dothideomycetes incertae sedis</taxon>
        <taxon>Eremomycetales</taxon>
        <taxon>Eremomycetaceae</taxon>
        <taxon>Eremomyces</taxon>
    </lineage>
</organism>
<dbReference type="OrthoDB" id="425602at2759"/>
<name>A0A6G1G343_9PEZI</name>
<dbReference type="GO" id="GO:0004798">
    <property type="term" value="F:dTMP kinase activity"/>
    <property type="evidence" value="ECO:0007669"/>
    <property type="project" value="UniProtKB-EC"/>
</dbReference>
<dbReference type="GO" id="GO:0005524">
    <property type="term" value="F:ATP binding"/>
    <property type="evidence" value="ECO:0007669"/>
    <property type="project" value="UniProtKB-KW"/>
</dbReference>
<dbReference type="GO" id="GO:0006233">
    <property type="term" value="P:dTDP biosynthetic process"/>
    <property type="evidence" value="ECO:0007669"/>
    <property type="project" value="InterPro"/>
</dbReference>
<dbReference type="PANTHER" id="PTHR10344">
    <property type="entry name" value="THYMIDYLATE KINASE"/>
    <property type="match status" value="1"/>
</dbReference>
<reference evidence="13" key="3">
    <citation type="submission" date="2025-04" db="UniProtKB">
        <authorList>
            <consortium name="RefSeq"/>
        </authorList>
    </citation>
    <scope>IDENTIFICATION</scope>
    <source>
        <strain evidence="13">CBS 781.70</strain>
    </source>
</reference>
<dbReference type="EMBL" id="ML975158">
    <property type="protein sequence ID" value="KAF1812336.1"/>
    <property type="molecule type" value="Genomic_DNA"/>
</dbReference>
<feature type="domain" description="Thymidylate kinase-like" evidence="10">
    <location>
        <begin position="25"/>
        <end position="178"/>
    </location>
</feature>
<dbReference type="Proteomes" id="UP000504638">
    <property type="component" value="Unplaced"/>
</dbReference>
<keyword evidence="8" id="KW-0418">Kinase</keyword>
<evidence type="ECO:0000256" key="7">
    <source>
        <dbReference type="ARBA" id="ARBA00022741"/>
    </source>
</evidence>
<evidence type="ECO:0000256" key="6">
    <source>
        <dbReference type="ARBA" id="ARBA00022727"/>
    </source>
</evidence>
<evidence type="ECO:0000256" key="1">
    <source>
        <dbReference type="ARBA" id="ARBA00004992"/>
    </source>
</evidence>
<dbReference type="GO" id="GO:0004550">
    <property type="term" value="F:nucleoside diphosphate kinase activity"/>
    <property type="evidence" value="ECO:0007669"/>
    <property type="project" value="TreeGrafter"/>
</dbReference>
<dbReference type="InterPro" id="IPR018094">
    <property type="entry name" value="Thymidylate_kinase"/>
</dbReference>
<dbReference type="SUPFAM" id="SSF52540">
    <property type="entry name" value="P-loop containing nucleoside triphosphate hydrolases"/>
    <property type="match status" value="1"/>
</dbReference>
<sequence length="183" mass="20406">MAEMAKQKEKELVNPTGTRGKLIVIEGLDRAGKSTQAEMLVKSLKEEIGEDRVTHMRFPNRETATGQLINQYLSGAAEQHDHVIHLLFSANRWEFADAIERLITSGTTIVIDRYIYSGAVYSAAKLNPSLPLSWAAAPDIGLPRPDLCLFLDLSTAEAQARGGYGGERYERREMQERVRAGFK</sequence>
<dbReference type="GO" id="GO:0016787">
    <property type="term" value="F:hydrolase activity"/>
    <property type="evidence" value="ECO:0007669"/>
    <property type="project" value="UniProtKB-KW"/>
</dbReference>
<dbReference type="NCBIfam" id="TIGR00041">
    <property type="entry name" value="DTMP_kinase"/>
    <property type="match status" value="1"/>
</dbReference>
<dbReference type="EC" id="2.7.4.9" evidence="3"/>